<protein>
    <submittedName>
        <fullName evidence="2">Uncharacterized protein</fullName>
    </submittedName>
</protein>
<dbReference type="STRING" id="521045.Kole_1702"/>
<proteinExistence type="predicted"/>
<dbReference type="Proteomes" id="UP000002382">
    <property type="component" value="Chromosome"/>
</dbReference>
<evidence type="ECO:0000256" key="1">
    <source>
        <dbReference type="SAM" id="MobiDB-lite"/>
    </source>
</evidence>
<gene>
    <name evidence="2" type="ordered locus">Kole_1702</name>
</gene>
<dbReference type="KEGG" id="kol:Kole_1702"/>
<keyword evidence="3" id="KW-1185">Reference proteome</keyword>
<reference evidence="2 3" key="1">
    <citation type="submission" date="2009-06" db="EMBL/GenBank/DDBJ databases">
        <title>Complete sequence of Thermotogales bacterium TBF 19.5.1.</title>
        <authorList>
            <consortium name="US DOE Joint Genome Institute"/>
            <person name="Lucas S."/>
            <person name="Copeland A."/>
            <person name="Lapidus A."/>
            <person name="Glavina del Rio T."/>
            <person name="Tice H."/>
            <person name="Bruce D."/>
            <person name="Goodwin L."/>
            <person name="Pitluck S."/>
            <person name="Chertkov O."/>
            <person name="Brettin T."/>
            <person name="Detter J.C."/>
            <person name="Han C."/>
            <person name="Schmutz J."/>
            <person name="Larimer F."/>
            <person name="Land M."/>
            <person name="Hauser L."/>
            <person name="Kyrpides N."/>
            <person name="Ovchinnikova G."/>
            <person name="Noll K."/>
        </authorList>
    </citation>
    <scope>NUCLEOTIDE SEQUENCE [LARGE SCALE GENOMIC DNA]</scope>
    <source>
        <strain evidence="3">ATCC BAA-1733 / DSM 21960 / TBF 19.5.1</strain>
    </source>
</reference>
<evidence type="ECO:0000313" key="2">
    <source>
        <dbReference type="EMBL" id="ACR80390.1"/>
    </source>
</evidence>
<organism evidence="2 3">
    <name type="scientific">Kosmotoga olearia (strain ATCC BAA-1733 / DSM 21960 / TBF 19.5.1)</name>
    <dbReference type="NCBI Taxonomy" id="521045"/>
    <lineage>
        <taxon>Bacteria</taxon>
        <taxon>Thermotogati</taxon>
        <taxon>Thermotogota</taxon>
        <taxon>Thermotogae</taxon>
        <taxon>Kosmotogales</taxon>
        <taxon>Kosmotogaceae</taxon>
        <taxon>Kosmotoga</taxon>
    </lineage>
</organism>
<evidence type="ECO:0000313" key="3">
    <source>
        <dbReference type="Proteomes" id="UP000002382"/>
    </source>
</evidence>
<dbReference type="AlphaFoldDB" id="C5CFP2"/>
<reference evidence="2 3" key="2">
    <citation type="journal article" date="2011" name="J. Bacteriol.">
        <title>Genome Sequence of Kosmotoga olearia Strain TBF 19.5.1, a Thermophilic Bacterium with a Wide Growth Temperature Range, Isolated from the Troll B Oil Platform in the North Sea.</title>
        <authorList>
            <person name="Swithers K.S."/>
            <person name="Dipippo J.L."/>
            <person name="Bruce D.C."/>
            <person name="Detter C."/>
            <person name="Tapia R."/>
            <person name="Han S."/>
            <person name="Goodwin L.A."/>
            <person name="Han J."/>
            <person name="Woyke T."/>
            <person name="Pitluck S."/>
            <person name="Pennacchio L."/>
            <person name="Nolan M."/>
            <person name="Mikhailova N."/>
            <person name="Land M.L."/>
            <person name="Nesbo C.L."/>
            <person name="Gogarten J.P."/>
            <person name="Noll K.M."/>
        </authorList>
    </citation>
    <scope>NUCLEOTIDE SEQUENCE [LARGE SCALE GENOMIC DNA]</scope>
    <source>
        <strain evidence="3">ATCC BAA-1733 / DSM 21960 / TBF 19.5.1</strain>
    </source>
</reference>
<dbReference type="EMBL" id="CP001634">
    <property type="protein sequence ID" value="ACR80390.1"/>
    <property type="molecule type" value="Genomic_DNA"/>
</dbReference>
<sequence>MAPKAKDSSNSTSLVKELEEETESIVEEVYDEQVVF</sequence>
<accession>C5CFP2</accession>
<dbReference type="HOGENOM" id="CLU_3356740_0_0_0"/>
<name>C5CFP2_KOSOT</name>
<feature type="region of interest" description="Disordered" evidence="1">
    <location>
        <begin position="1"/>
        <end position="23"/>
    </location>
</feature>